<name>A0ABW5L9L9_9SPHI</name>
<protein>
    <submittedName>
        <fullName evidence="4">Sensor histidine kinase</fullName>
        <ecNumber evidence="4">2.7.13.3</ecNumber>
    </submittedName>
</protein>
<dbReference type="PANTHER" id="PTHR34220">
    <property type="entry name" value="SENSOR HISTIDINE KINASE YPDA"/>
    <property type="match status" value="1"/>
</dbReference>
<evidence type="ECO:0000256" key="1">
    <source>
        <dbReference type="SAM" id="Coils"/>
    </source>
</evidence>
<dbReference type="InterPro" id="IPR010559">
    <property type="entry name" value="Sig_transdc_His_kin_internal"/>
</dbReference>
<feature type="transmembrane region" description="Helical" evidence="2">
    <location>
        <begin position="60"/>
        <end position="78"/>
    </location>
</feature>
<dbReference type="Proteomes" id="UP001597440">
    <property type="component" value="Unassembled WGS sequence"/>
</dbReference>
<feature type="transmembrane region" description="Helical" evidence="2">
    <location>
        <begin position="21"/>
        <end position="40"/>
    </location>
</feature>
<proteinExistence type="predicted"/>
<evidence type="ECO:0000259" key="3">
    <source>
        <dbReference type="Pfam" id="PF06580"/>
    </source>
</evidence>
<organism evidence="4 5">
    <name type="scientific">Sphingobacterium tabacisoli</name>
    <dbReference type="NCBI Taxonomy" id="2044855"/>
    <lineage>
        <taxon>Bacteria</taxon>
        <taxon>Pseudomonadati</taxon>
        <taxon>Bacteroidota</taxon>
        <taxon>Sphingobacteriia</taxon>
        <taxon>Sphingobacteriales</taxon>
        <taxon>Sphingobacteriaceae</taxon>
        <taxon>Sphingobacterium</taxon>
    </lineage>
</organism>
<evidence type="ECO:0000313" key="5">
    <source>
        <dbReference type="Proteomes" id="UP001597440"/>
    </source>
</evidence>
<dbReference type="EC" id="2.7.13.3" evidence="4"/>
<feature type="transmembrane region" description="Helical" evidence="2">
    <location>
        <begin position="118"/>
        <end position="144"/>
    </location>
</feature>
<dbReference type="RefSeq" id="WP_210354508.1">
    <property type="nucleotide sequence ID" value="NZ_JAEQMU010000002.1"/>
</dbReference>
<keyword evidence="4" id="KW-0418">Kinase</keyword>
<sequence>MRDTSVDKTYDLLDRFKTWQLLGLAVLSALFVIYPDITWLPYELKELAGGAKTERITLLLIRYSLLSTLIFLLVRYNLKSLHSITLSKRFFINLLITFIAFALYGGISYLLLVKNRHYGSLVLFQFFIVAVLSTLVGHIAMLYLDQRKKDKEIEELRVQNLQNSYDALTNQINPHFFFNSLNGLASLIRKKEDQLTLTYLDKLSDVFRYILQSHKKGLVTLAEELVFVNSFQYMMEVRFSDKLQYQIEIEKRKLNLKIPVLSILPLLDNIVVHNVVDSDHKMLVRIWLNEEDELCISNPIYPKLVRPTTNGTGLDNLESRFKLLVGQSVRVYDDGQLFTVILPLK</sequence>
<keyword evidence="4" id="KW-0808">Transferase</keyword>
<dbReference type="GO" id="GO:0004673">
    <property type="term" value="F:protein histidine kinase activity"/>
    <property type="evidence" value="ECO:0007669"/>
    <property type="project" value="UniProtKB-EC"/>
</dbReference>
<gene>
    <name evidence="4" type="ORF">ACFSQW_22120</name>
</gene>
<feature type="transmembrane region" description="Helical" evidence="2">
    <location>
        <begin position="90"/>
        <end position="112"/>
    </location>
</feature>
<evidence type="ECO:0000256" key="2">
    <source>
        <dbReference type="SAM" id="Phobius"/>
    </source>
</evidence>
<accession>A0ABW5L9L9</accession>
<comment type="caution">
    <text evidence="4">The sequence shown here is derived from an EMBL/GenBank/DDBJ whole genome shotgun (WGS) entry which is preliminary data.</text>
</comment>
<feature type="coiled-coil region" evidence="1">
    <location>
        <begin position="144"/>
        <end position="171"/>
    </location>
</feature>
<dbReference type="Pfam" id="PF06580">
    <property type="entry name" value="His_kinase"/>
    <property type="match status" value="1"/>
</dbReference>
<dbReference type="EMBL" id="JBHULD010000025">
    <property type="protein sequence ID" value="MFD2557103.1"/>
    <property type="molecule type" value="Genomic_DNA"/>
</dbReference>
<dbReference type="InterPro" id="IPR050640">
    <property type="entry name" value="Bact_2-comp_sensor_kinase"/>
</dbReference>
<evidence type="ECO:0000313" key="4">
    <source>
        <dbReference type="EMBL" id="MFD2557103.1"/>
    </source>
</evidence>
<keyword evidence="2" id="KW-0812">Transmembrane</keyword>
<keyword evidence="2" id="KW-1133">Transmembrane helix</keyword>
<keyword evidence="2" id="KW-0472">Membrane</keyword>
<dbReference type="PANTHER" id="PTHR34220:SF7">
    <property type="entry name" value="SENSOR HISTIDINE KINASE YPDA"/>
    <property type="match status" value="1"/>
</dbReference>
<keyword evidence="5" id="KW-1185">Reference proteome</keyword>
<keyword evidence="1" id="KW-0175">Coiled coil</keyword>
<reference evidence="5" key="1">
    <citation type="journal article" date="2019" name="Int. J. Syst. Evol. Microbiol.">
        <title>The Global Catalogue of Microorganisms (GCM) 10K type strain sequencing project: providing services to taxonomists for standard genome sequencing and annotation.</title>
        <authorList>
            <consortium name="The Broad Institute Genomics Platform"/>
            <consortium name="The Broad Institute Genome Sequencing Center for Infectious Disease"/>
            <person name="Wu L."/>
            <person name="Ma J."/>
        </authorList>
    </citation>
    <scope>NUCLEOTIDE SEQUENCE [LARGE SCALE GENOMIC DNA]</scope>
    <source>
        <strain evidence="5">KCTC 52298</strain>
    </source>
</reference>
<feature type="domain" description="Signal transduction histidine kinase internal region" evidence="3">
    <location>
        <begin position="165"/>
        <end position="243"/>
    </location>
</feature>